<dbReference type="KEGG" id="nfi:NFIA_101250"/>
<dbReference type="RefSeq" id="XP_001266538.1">
    <property type="nucleotide sequence ID" value="XM_001266537.1"/>
</dbReference>
<dbReference type="STRING" id="331117.A1CVI9"/>
<evidence type="ECO:0008006" key="3">
    <source>
        <dbReference type="Google" id="ProtNLM"/>
    </source>
</evidence>
<dbReference type="Gene3D" id="3.40.50.1580">
    <property type="entry name" value="Nucleoside phosphorylase domain"/>
    <property type="match status" value="1"/>
</dbReference>
<dbReference type="GO" id="GO:0003824">
    <property type="term" value="F:catalytic activity"/>
    <property type="evidence" value="ECO:0007669"/>
    <property type="project" value="InterPro"/>
</dbReference>
<dbReference type="HOGENOM" id="CLU_1272616_0_0_1"/>
<gene>
    <name evidence="1" type="ORF">NFIA_101250</name>
</gene>
<dbReference type="PANTHER" id="PTHR46082:SF11">
    <property type="entry name" value="AAA+ ATPASE DOMAIN-CONTAINING PROTEIN-RELATED"/>
    <property type="match status" value="1"/>
</dbReference>
<reference evidence="2" key="1">
    <citation type="journal article" date="2008" name="PLoS Genet.">
        <title>Genomic islands in the pathogenic filamentous fungus Aspergillus fumigatus.</title>
        <authorList>
            <person name="Fedorova N.D."/>
            <person name="Khaldi N."/>
            <person name="Joardar V.S."/>
            <person name="Maiti R."/>
            <person name="Amedeo P."/>
            <person name="Anderson M.J."/>
            <person name="Crabtree J."/>
            <person name="Silva J.C."/>
            <person name="Badger J.H."/>
            <person name="Albarraq A."/>
            <person name="Angiuoli S."/>
            <person name="Bussey H."/>
            <person name="Bowyer P."/>
            <person name="Cotty P.J."/>
            <person name="Dyer P.S."/>
            <person name="Egan A."/>
            <person name="Galens K."/>
            <person name="Fraser-Liggett C.M."/>
            <person name="Haas B.J."/>
            <person name="Inman J.M."/>
            <person name="Kent R."/>
            <person name="Lemieux S."/>
            <person name="Malavazi I."/>
            <person name="Orvis J."/>
            <person name="Roemer T."/>
            <person name="Ronning C.M."/>
            <person name="Sundaram J.P."/>
            <person name="Sutton G."/>
            <person name="Turner G."/>
            <person name="Venter J.C."/>
            <person name="White O.R."/>
            <person name="Whitty B.R."/>
            <person name="Youngman P."/>
            <person name="Wolfe K.H."/>
            <person name="Goldman G.H."/>
            <person name="Wortman J.R."/>
            <person name="Jiang B."/>
            <person name="Denning D.W."/>
            <person name="Nierman W.C."/>
        </authorList>
    </citation>
    <scope>NUCLEOTIDE SEQUENCE [LARGE SCALE GENOMIC DNA]</scope>
    <source>
        <strain evidence="2">ATCC 1020 / DSM 3700 / CBS 544.65 / FGSC A1164 / JCM 1740 / NRRL 181 / WB 181</strain>
    </source>
</reference>
<dbReference type="GeneID" id="4593239"/>
<evidence type="ECO:0000313" key="1">
    <source>
        <dbReference type="EMBL" id="EAW24641.1"/>
    </source>
</evidence>
<dbReference type="GO" id="GO:0009116">
    <property type="term" value="P:nucleoside metabolic process"/>
    <property type="evidence" value="ECO:0007669"/>
    <property type="project" value="InterPro"/>
</dbReference>
<dbReference type="VEuPathDB" id="FungiDB:NFIA_101250"/>
<accession>A1CVI9</accession>
<protein>
    <recommendedName>
        <fullName evidence="3">Nucleoside phosphorylase domain-containing protein</fullName>
    </recommendedName>
</protein>
<dbReference type="OrthoDB" id="1577640at2759"/>
<dbReference type="PANTHER" id="PTHR46082">
    <property type="entry name" value="ATP/GTP-BINDING PROTEIN-RELATED"/>
    <property type="match status" value="1"/>
</dbReference>
<evidence type="ECO:0000313" key="2">
    <source>
        <dbReference type="Proteomes" id="UP000006702"/>
    </source>
</evidence>
<organism evidence="1 2">
    <name type="scientific">Neosartorya fischeri (strain ATCC 1020 / DSM 3700 / CBS 544.65 / FGSC A1164 / JCM 1740 / NRRL 181 / WB 181)</name>
    <name type="common">Aspergillus fischerianus</name>
    <dbReference type="NCBI Taxonomy" id="331117"/>
    <lineage>
        <taxon>Eukaryota</taxon>
        <taxon>Fungi</taxon>
        <taxon>Dikarya</taxon>
        <taxon>Ascomycota</taxon>
        <taxon>Pezizomycotina</taxon>
        <taxon>Eurotiomycetes</taxon>
        <taxon>Eurotiomycetidae</taxon>
        <taxon>Eurotiales</taxon>
        <taxon>Aspergillaceae</taxon>
        <taxon>Aspergillus</taxon>
        <taxon>Aspergillus subgen. Fumigati</taxon>
    </lineage>
</organism>
<dbReference type="SUPFAM" id="SSF53167">
    <property type="entry name" value="Purine and uridine phosphorylases"/>
    <property type="match status" value="1"/>
</dbReference>
<dbReference type="InterPro" id="IPR035994">
    <property type="entry name" value="Nucleoside_phosphorylase_sf"/>
</dbReference>
<proteinExistence type="predicted"/>
<sequence>MDSEKGKRQTEDKEEAAYILEVLRSGERVLYLQGILKFEASHCQLGTYAEETDSRAVYSIREPMSPLPNGPTPSDVLNAVQTDCESRRQYIRPRDDRLFRATYDHPDGTRDCSTCDQNQLVDREPRETNMPDFHYGLIASGDQVMKDAKIRDSIAQELNLLCFEMEAAGFMDQLQPLVIRGICDYCDSHKNKKWQEYTAVAAAAYAKVFISKNPSPQ</sequence>
<keyword evidence="2" id="KW-1185">Reference proteome</keyword>
<dbReference type="Proteomes" id="UP000006702">
    <property type="component" value="Unassembled WGS sequence"/>
</dbReference>
<name>A1CVI9_NEOFI</name>
<dbReference type="AlphaFoldDB" id="A1CVI9"/>
<dbReference type="EMBL" id="DS027685">
    <property type="protein sequence ID" value="EAW24641.1"/>
    <property type="molecule type" value="Genomic_DNA"/>
</dbReference>
<dbReference type="InterPro" id="IPR053137">
    <property type="entry name" value="NLR-like"/>
</dbReference>